<keyword evidence="2" id="KW-0479">Metal-binding</keyword>
<evidence type="ECO:0000256" key="1">
    <source>
        <dbReference type="ARBA" id="ARBA00022714"/>
    </source>
</evidence>
<name>A0ABY5YHL8_9DEIO</name>
<dbReference type="Pfam" id="PF00355">
    <property type="entry name" value="Rieske"/>
    <property type="match status" value="1"/>
</dbReference>
<evidence type="ECO:0000256" key="6">
    <source>
        <dbReference type="ARBA" id="ARBA00034078"/>
    </source>
</evidence>
<keyword evidence="8" id="KW-0812">Transmembrane</keyword>
<sequence length="194" mass="20657">MSGAGDKTAAAQKTHQKTQQQQDTSRRKFLVWLSLGSGAAAAAAAGYPVARAVLDPAFQNKYSPTGDKGEWQTVGQQADFPLGQTVLVTFTRPDAQAYAGAVKKDTAYLTRREGDWLALHNVCMHLGCPVQHQAGSGLYFCPCHGGVYNAEGTNVAGPPRIPLRRLGVRLQGQDVQLQTAALPLPTLVWPGSSS</sequence>
<dbReference type="EMBL" id="CP104213">
    <property type="protein sequence ID" value="UWX63774.1"/>
    <property type="molecule type" value="Genomic_DNA"/>
</dbReference>
<keyword evidence="11" id="KW-1185">Reference proteome</keyword>
<dbReference type="RefSeq" id="WP_260560054.1">
    <property type="nucleotide sequence ID" value="NZ_BAABEC010000074.1"/>
</dbReference>
<dbReference type="Gene3D" id="2.102.10.10">
    <property type="entry name" value="Rieske [2Fe-2S] iron-sulphur domain"/>
    <property type="match status" value="1"/>
</dbReference>
<organism evidence="10 11">
    <name type="scientific">Deinococcus rubellus</name>
    <dbReference type="NCBI Taxonomy" id="1889240"/>
    <lineage>
        <taxon>Bacteria</taxon>
        <taxon>Thermotogati</taxon>
        <taxon>Deinococcota</taxon>
        <taxon>Deinococci</taxon>
        <taxon>Deinococcales</taxon>
        <taxon>Deinococcaceae</taxon>
        <taxon>Deinococcus</taxon>
    </lineage>
</organism>
<evidence type="ECO:0000256" key="2">
    <source>
        <dbReference type="ARBA" id="ARBA00022723"/>
    </source>
</evidence>
<feature type="domain" description="Rieske" evidence="9">
    <location>
        <begin position="83"/>
        <end position="177"/>
    </location>
</feature>
<evidence type="ECO:0000256" key="8">
    <source>
        <dbReference type="SAM" id="Phobius"/>
    </source>
</evidence>
<proteinExistence type="predicted"/>
<dbReference type="InterPro" id="IPR006311">
    <property type="entry name" value="TAT_signal"/>
</dbReference>
<evidence type="ECO:0000313" key="11">
    <source>
        <dbReference type="Proteomes" id="UP001060261"/>
    </source>
</evidence>
<gene>
    <name evidence="10" type="ORF">N0D28_13720</name>
</gene>
<dbReference type="PANTHER" id="PTHR10134">
    <property type="entry name" value="CYTOCHROME B-C1 COMPLEX SUBUNIT RIESKE, MITOCHONDRIAL"/>
    <property type="match status" value="1"/>
</dbReference>
<feature type="region of interest" description="Disordered" evidence="7">
    <location>
        <begin position="1"/>
        <end position="23"/>
    </location>
</feature>
<feature type="compositionally biased region" description="Low complexity" evidence="7">
    <location>
        <begin position="7"/>
        <end position="22"/>
    </location>
</feature>
<keyword evidence="8" id="KW-0472">Membrane</keyword>
<keyword evidence="8" id="KW-1133">Transmembrane helix</keyword>
<protein>
    <submittedName>
        <fullName evidence="10">Ubiquinol-cytochrome c reductase iron-sulfur subunit</fullName>
    </submittedName>
</protein>
<keyword evidence="1" id="KW-0001">2Fe-2S</keyword>
<evidence type="ECO:0000256" key="4">
    <source>
        <dbReference type="ARBA" id="ARBA00023014"/>
    </source>
</evidence>
<dbReference type="PROSITE" id="PS51296">
    <property type="entry name" value="RIESKE"/>
    <property type="match status" value="1"/>
</dbReference>
<keyword evidence="5" id="KW-1015">Disulfide bond</keyword>
<feature type="transmembrane region" description="Helical" evidence="8">
    <location>
        <begin position="29"/>
        <end position="50"/>
    </location>
</feature>
<dbReference type="Gene3D" id="1.20.5.700">
    <property type="entry name" value="Single helix bin"/>
    <property type="match status" value="1"/>
</dbReference>
<dbReference type="InterPro" id="IPR036922">
    <property type="entry name" value="Rieske_2Fe-2S_sf"/>
</dbReference>
<keyword evidence="4" id="KW-0411">Iron-sulfur</keyword>
<dbReference type="InterPro" id="IPR017941">
    <property type="entry name" value="Rieske_2Fe-2S"/>
</dbReference>
<dbReference type="Proteomes" id="UP001060261">
    <property type="component" value="Chromosome"/>
</dbReference>
<evidence type="ECO:0000256" key="7">
    <source>
        <dbReference type="SAM" id="MobiDB-lite"/>
    </source>
</evidence>
<accession>A0ABY5YHL8</accession>
<dbReference type="PROSITE" id="PS51318">
    <property type="entry name" value="TAT"/>
    <property type="match status" value="1"/>
</dbReference>
<evidence type="ECO:0000259" key="9">
    <source>
        <dbReference type="PROSITE" id="PS51296"/>
    </source>
</evidence>
<reference evidence="10" key="1">
    <citation type="submission" date="2022-09" db="EMBL/GenBank/DDBJ databases">
        <title>genome sequence of Deinococcus rubellus.</title>
        <authorList>
            <person name="Srinivasan S."/>
        </authorList>
    </citation>
    <scope>NUCLEOTIDE SEQUENCE</scope>
    <source>
        <strain evidence="10">Ant6</strain>
    </source>
</reference>
<dbReference type="PRINTS" id="PR00162">
    <property type="entry name" value="RIESKE"/>
</dbReference>
<dbReference type="InterPro" id="IPR014349">
    <property type="entry name" value="Rieske_Fe-S_prot"/>
</dbReference>
<dbReference type="InterPro" id="IPR005805">
    <property type="entry name" value="Rieske_Fe-S_prot_C"/>
</dbReference>
<dbReference type="SUPFAM" id="SSF50022">
    <property type="entry name" value="ISP domain"/>
    <property type="match status" value="1"/>
</dbReference>
<keyword evidence="3" id="KW-0408">Iron</keyword>
<evidence type="ECO:0000313" key="10">
    <source>
        <dbReference type="EMBL" id="UWX63774.1"/>
    </source>
</evidence>
<comment type="cofactor">
    <cofactor evidence="6">
        <name>[2Fe-2S] cluster</name>
        <dbReference type="ChEBI" id="CHEBI:190135"/>
    </cofactor>
</comment>
<evidence type="ECO:0000256" key="5">
    <source>
        <dbReference type="ARBA" id="ARBA00023157"/>
    </source>
</evidence>
<evidence type="ECO:0000256" key="3">
    <source>
        <dbReference type="ARBA" id="ARBA00023004"/>
    </source>
</evidence>